<proteinExistence type="predicted"/>
<sequence>MKEVIKTILKELKSIHNESYYIKNSAKAVKYPYVVFSTSLTNIDRHADGCYLDVDVFCNKGLDQVEIETLSESIKVHFRHFDKMLEDCYMRTQFQAMQTVPTNLDDLQRRNLRFYIKLDWRK</sequence>
<gene>
    <name evidence="1" type="ORF">ERS132536_00318</name>
</gene>
<evidence type="ECO:0000313" key="1">
    <source>
        <dbReference type="EMBL" id="CYX44512.1"/>
    </source>
</evidence>
<dbReference type="RefSeq" id="WP_044752312.1">
    <property type="nucleotide sequence ID" value="NZ_CEGV01000015.1"/>
</dbReference>
<reference evidence="1 2" key="1">
    <citation type="submission" date="2016-02" db="EMBL/GenBank/DDBJ databases">
        <authorList>
            <consortium name="Pathogen Informatics"/>
        </authorList>
    </citation>
    <scope>NUCLEOTIDE SEQUENCE [LARGE SCALE GENOMIC DNA]</scope>
    <source>
        <strain evidence="1 2">SS999</strain>
    </source>
</reference>
<protein>
    <submittedName>
        <fullName evidence="1">Uncharacterized protein</fullName>
    </submittedName>
</protein>
<organism evidence="1 2">
    <name type="scientific">Streptococcus suis</name>
    <dbReference type="NCBI Taxonomy" id="1307"/>
    <lineage>
        <taxon>Bacteria</taxon>
        <taxon>Bacillati</taxon>
        <taxon>Bacillota</taxon>
        <taxon>Bacilli</taxon>
        <taxon>Lactobacillales</taxon>
        <taxon>Streptococcaceae</taxon>
        <taxon>Streptococcus</taxon>
    </lineage>
</organism>
<dbReference type="AlphaFoldDB" id="A0A0Z8UVA8"/>
<evidence type="ECO:0000313" key="2">
    <source>
        <dbReference type="Proteomes" id="UP000075182"/>
    </source>
</evidence>
<accession>A0A0Z8UVA8</accession>
<dbReference type="Proteomes" id="UP000075182">
    <property type="component" value="Unassembled WGS sequence"/>
</dbReference>
<dbReference type="EMBL" id="FIMD01000001">
    <property type="protein sequence ID" value="CYX44512.1"/>
    <property type="molecule type" value="Genomic_DNA"/>
</dbReference>
<name>A0A0Z8UVA8_STRSU</name>